<name>A0A498MEI1_LABRO</name>
<evidence type="ECO:0000313" key="1">
    <source>
        <dbReference type="EMBL" id="RXN15895.1"/>
    </source>
</evidence>
<evidence type="ECO:0000313" key="2">
    <source>
        <dbReference type="Proteomes" id="UP000290572"/>
    </source>
</evidence>
<sequence length="150" mass="16361">MCQLIRDPDSGLHRRLWAESDCSCFAPLSPQTHCGSHCTHTHTHTVHSLVFLGGREWDGSLVLSLPNYSSFKSLLAWKAFFGEREPNVPGKFGGRFLKALGSIRLASMRNTAFPQRVCALAGDPNGTSVLEGREASSFACVALDRRDGLG</sequence>
<gene>
    <name evidence="1" type="ORF">ROHU_008596</name>
</gene>
<reference evidence="1 2" key="1">
    <citation type="submission" date="2018-03" db="EMBL/GenBank/DDBJ databases">
        <title>Draft genome sequence of Rohu Carp (Labeo rohita).</title>
        <authorList>
            <person name="Das P."/>
            <person name="Kushwaha B."/>
            <person name="Joshi C.G."/>
            <person name="Kumar D."/>
            <person name="Nagpure N.S."/>
            <person name="Sahoo L."/>
            <person name="Das S.P."/>
            <person name="Bit A."/>
            <person name="Patnaik S."/>
            <person name="Meher P.K."/>
            <person name="Jayasankar P."/>
            <person name="Koringa P.G."/>
            <person name="Patel N.V."/>
            <person name="Hinsu A.T."/>
            <person name="Kumar R."/>
            <person name="Pandey M."/>
            <person name="Agarwal S."/>
            <person name="Srivastava S."/>
            <person name="Singh M."/>
            <person name="Iquebal M.A."/>
            <person name="Jaiswal S."/>
            <person name="Angadi U.B."/>
            <person name="Kumar N."/>
            <person name="Raza M."/>
            <person name="Shah T.M."/>
            <person name="Rai A."/>
            <person name="Jena J.K."/>
        </authorList>
    </citation>
    <scope>NUCLEOTIDE SEQUENCE [LARGE SCALE GENOMIC DNA]</scope>
    <source>
        <strain evidence="1">DASCIFA01</strain>
        <tissue evidence="1">Testis</tissue>
    </source>
</reference>
<organism evidence="1 2">
    <name type="scientific">Labeo rohita</name>
    <name type="common">Indian major carp</name>
    <name type="synonym">Cyprinus rohita</name>
    <dbReference type="NCBI Taxonomy" id="84645"/>
    <lineage>
        <taxon>Eukaryota</taxon>
        <taxon>Metazoa</taxon>
        <taxon>Chordata</taxon>
        <taxon>Craniata</taxon>
        <taxon>Vertebrata</taxon>
        <taxon>Euteleostomi</taxon>
        <taxon>Actinopterygii</taxon>
        <taxon>Neopterygii</taxon>
        <taxon>Teleostei</taxon>
        <taxon>Ostariophysi</taxon>
        <taxon>Cypriniformes</taxon>
        <taxon>Cyprinidae</taxon>
        <taxon>Labeoninae</taxon>
        <taxon>Labeonini</taxon>
        <taxon>Labeo</taxon>
    </lineage>
</organism>
<keyword evidence="2" id="KW-1185">Reference proteome</keyword>
<dbReference type="Proteomes" id="UP000290572">
    <property type="component" value="Unassembled WGS sequence"/>
</dbReference>
<proteinExistence type="predicted"/>
<comment type="caution">
    <text evidence="1">The sequence shown here is derived from an EMBL/GenBank/DDBJ whole genome shotgun (WGS) entry which is preliminary data.</text>
</comment>
<dbReference type="AlphaFoldDB" id="A0A498MEI1"/>
<accession>A0A498MEI1</accession>
<protein>
    <submittedName>
        <fullName evidence="1">Uncharacterized protein</fullName>
    </submittedName>
</protein>
<dbReference type="EMBL" id="QBIY01012822">
    <property type="protein sequence ID" value="RXN15895.1"/>
    <property type="molecule type" value="Genomic_DNA"/>
</dbReference>